<feature type="compositionally biased region" description="Polar residues" evidence="1">
    <location>
        <begin position="108"/>
        <end position="119"/>
    </location>
</feature>
<name>A0A4Y2A3N3_ARAVE</name>
<dbReference type="Proteomes" id="UP000499080">
    <property type="component" value="Unassembled WGS sequence"/>
</dbReference>
<accession>A0A4Y2A3N3</accession>
<proteinExistence type="predicted"/>
<comment type="caution">
    <text evidence="2">The sequence shown here is derived from an EMBL/GenBank/DDBJ whole genome shotgun (WGS) entry which is preliminary data.</text>
</comment>
<feature type="region of interest" description="Disordered" evidence="1">
    <location>
        <begin position="100"/>
        <end position="119"/>
    </location>
</feature>
<sequence length="119" mass="13712">MDKWLKTGTLKRSTSRTETRTTDLAAMEITGNHRDYNREVQRPTDWPVQKIIPCCFNRYFPIDCETSFLNPFLLTANDQQWLAALSLLINDRLVGPPSWNCAERQDNSTKGSEATQFTL</sequence>
<evidence type="ECO:0000313" key="3">
    <source>
        <dbReference type="Proteomes" id="UP000499080"/>
    </source>
</evidence>
<dbReference type="EMBL" id="BGPR01000004">
    <property type="protein sequence ID" value="GBL74147.1"/>
    <property type="molecule type" value="Genomic_DNA"/>
</dbReference>
<evidence type="ECO:0000256" key="1">
    <source>
        <dbReference type="SAM" id="MobiDB-lite"/>
    </source>
</evidence>
<reference evidence="2 3" key="1">
    <citation type="journal article" date="2019" name="Sci. Rep.">
        <title>Orb-weaving spider Araneus ventricosus genome elucidates the spidroin gene catalogue.</title>
        <authorList>
            <person name="Kono N."/>
            <person name="Nakamura H."/>
            <person name="Ohtoshi R."/>
            <person name="Moran D.A.P."/>
            <person name="Shinohara A."/>
            <person name="Yoshida Y."/>
            <person name="Fujiwara M."/>
            <person name="Mori M."/>
            <person name="Tomita M."/>
            <person name="Arakawa K."/>
        </authorList>
    </citation>
    <scope>NUCLEOTIDE SEQUENCE [LARGE SCALE GENOMIC DNA]</scope>
</reference>
<evidence type="ECO:0000313" key="2">
    <source>
        <dbReference type="EMBL" id="GBL74147.1"/>
    </source>
</evidence>
<organism evidence="2 3">
    <name type="scientific">Araneus ventricosus</name>
    <name type="common">Orbweaver spider</name>
    <name type="synonym">Epeira ventricosa</name>
    <dbReference type="NCBI Taxonomy" id="182803"/>
    <lineage>
        <taxon>Eukaryota</taxon>
        <taxon>Metazoa</taxon>
        <taxon>Ecdysozoa</taxon>
        <taxon>Arthropoda</taxon>
        <taxon>Chelicerata</taxon>
        <taxon>Arachnida</taxon>
        <taxon>Araneae</taxon>
        <taxon>Araneomorphae</taxon>
        <taxon>Entelegynae</taxon>
        <taxon>Araneoidea</taxon>
        <taxon>Araneidae</taxon>
        <taxon>Araneus</taxon>
    </lineage>
</organism>
<keyword evidence="3" id="KW-1185">Reference proteome</keyword>
<dbReference type="AlphaFoldDB" id="A0A4Y2A3N3"/>
<gene>
    <name evidence="2" type="ORF">AVEN_231036_1</name>
</gene>
<protein>
    <submittedName>
        <fullName evidence="2">Uncharacterized protein</fullName>
    </submittedName>
</protein>